<evidence type="ECO:0000256" key="16">
    <source>
        <dbReference type="SAM" id="SignalP"/>
    </source>
</evidence>
<keyword evidence="20" id="KW-1185">Reference proteome</keyword>
<dbReference type="FunFam" id="3.40.50.200:FF:000001">
    <property type="entry name" value="Furin 2, isoform B"/>
    <property type="match status" value="1"/>
</dbReference>
<dbReference type="AlphaFoldDB" id="T1F2W7"/>
<dbReference type="OMA" id="WAVEING"/>
<dbReference type="SUPFAM" id="SSF49785">
    <property type="entry name" value="Galactose-binding domain-like"/>
    <property type="match status" value="1"/>
</dbReference>
<dbReference type="InterPro" id="IPR034182">
    <property type="entry name" value="Kexin/furin"/>
</dbReference>
<dbReference type="OrthoDB" id="300641at2759"/>
<dbReference type="PROSITE" id="PS00137">
    <property type="entry name" value="SUBTILASE_HIS"/>
    <property type="match status" value="1"/>
</dbReference>
<dbReference type="RefSeq" id="XP_009014370.1">
    <property type="nucleotide sequence ID" value="XM_009016122.1"/>
</dbReference>
<evidence type="ECO:0000313" key="18">
    <source>
        <dbReference type="EMBL" id="ESO07759.1"/>
    </source>
</evidence>
<dbReference type="InterPro" id="IPR036852">
    <property type="entry name" value="Peptidase_S8/S53_dom_sf"/>
</dbReference>
<feature type="compositionally biased region" description="Basic and acidic residues" evidence="15">
    <location>
        <begin position="178"/>
        <end position="190"/>
    </location>
</feature>
<dbReference type="STRING" id="6412.T1F2W7"/>
<dbReference type="InParanoid" id="T1F2W7"/>
<dbReference type="GO" id="GO:0008038">
    <property type="term" value="P:neuron recognition"/>
    <property type="evidence" value="ECO:0007669"/>
    <property type="project" value="UniProtKB-ARBA"/>
</dbReference>
<evidence type="ECO:0000256" key="4">
    <source>
        <dbReference type="ARBA" id="ARBA00022685"/>
    </source>
</evidence>
<dbReference type="PROSITE" id="PS00136">
    <property type="entry name" value="SUBTILASE_ASP"/>
    <property type="match status" value="1"/>
</dbReference>
<dbReference type="PANTHER" id="PTHR42884:SF3">
    <property type="entry name" value="FURIN-LIKE PROTEASE 1, ISOFORMS 1_1-X_2"/>
    <property type="match status" value="1"/>
</dbReference>
<dbReference type="Gene3D" id="3.40.50.200">
    <property type="entry name" value="Peptidase S8/S53 domain"/>
    <property type="match status" value="1"/>
</dbReference>
<feature type="region of interest" description="Disordered" evidence="15">
    <location>
        <begin position="169"/>
        <end position="190"/>
    </location>
</feature>
<dbReference type="GO" id="GO:0016486">
    <property type="term" value="P:peptide hormone processing"/>
    <property type="evidence" value="ECO:0000318"/>
    <property type="project" value="GO_Central"/>
</dbReference>
<dbReference type="CDD" id="cd04059">
    <property type="entry name" value="Peptidases_S8_Protein_convertases_Kexins_Furin-like"/>
    <property type="match status" value="1"/>
</dbReference>
<feature type="domain" description="P/Homo B" evidence="17">
    <location>
        <begin position="440"/>
        <end position="572"/>
    </location>
</feature>
<proteinExistence type="inferred from homology"/>
<comment type="similarity">
    <text evidence="13 14">Belongs to the peptidase S8 family.</text>
</comment>
<reference evidence="18 20" key="2">
    <citation type="journal article" date="2013" name="Nature">
        <title>Insights into bilaterian evolution from three spiralian genomes.</title>
        <authorList>
            <person name="Simakov O."/>
            <person name="Marletaz F."/>
            <person name="Cho S.J."/>
            <person name="Edsinger-Gonzales E."/>
            <person name="Havlak P."/>
            <person name="Hellsten U."/>
            <person name="Kuo D.H."/>
            <person name="Larsson T."/>
            <person name="Lv J."/>
            <person name="Arendt D."/>
            <person name="Savage R."/>
            <person name="Osoegawa K."/>
            <person name="de Jong P."/>
            <person name="Grimwood J."/>
            <person name="Chapman J.A."/>
            <person name="Shapiro H."/>
            <person name="Aerts A."/>
            <person name="Otillar R.P."/>
            <person name="Terry A.Y."/>
            <person name="Boore J.L."/>
            <person name="Grigoriev I.V."/>
            <person name="Lindberg D.R."/>
            <person name="Seaver E.C."/>
            <person name="Weisblat D.A."/>
            <person name="Putnam N.H."/>
            <person name="Rokhsar D.S."/>
        </authorList>
    </citation>
    <scope>NUCLEOTIDE SEQUENCE</scope>
</reference>
<gene>
    <name evidence="19" type="primary">20203166</name>
    <name evidence="18" type="ORF">HELRODRAFT_170307</name>
</gene>
<keyword evidence="7 13" id="KW-0720">Serine protease</keyword>
<keyword evidence="10" id="KW-1015">Disulfide bond</keyword>
<dbReference type="Gene3D" id="3.30.70.850">
    <property type="entry name" value="Peptidase S8, pro-domain"/>
    <property type="match status" value="1"/>
</dbReference>
<dbReference type="PROSITE" id="PS51892">
    <property type="entry name" value="SUBTILASE"/>
    <property type="match status" value="1"/>
</dbReference>
<dbReference type="GO" id="GO:0004252">
    <property type="term" value="F:serine-type endopeptidase activity"/>
    <property type="evidence" value="ECO:0000318"/>
    <property type="project" value="GO_Central"/>
</dbReference>
<dbReference type="GeneID" id="20203166"/>
<sequence>MIANVGKIVALIGFILSFSTLHCSTKTYTNQWAVKIEGGVGVAKYIARKNGFEFVTEIMPNYYLFKHRRLSRRSIMPSQIFESKLARDSRVNWVEQQTILKRVKRDVHFNDPKWPQIWYLNRESAIDMNVVPVWKSGITGKRIVVTILDDGIEKDHPDLEQNYDARASYDVNNQDDDPQPRYEQTNENKHGTRCAGEVAAAANNKICGVGVAFEASIGGIRMLDGEITDAVEAQSLSYKPNYISIYSASWGPDDEYITVDGPAMLANRALYEGVTTGRNYSGSIFVWASGNGGKFGDSCNCDGYTNSIYTLSISSATERGKIPWYSEACSSTLATTYSSGEDLDKKIITTDFKKGCTESHTGTSASAPLAAGICALVLQANNHLTWRDIQHLVVATSRPANLESNDWVTNGAGKKVSHYFGYGLLDAYAMVEMGRNWTNVPPQKKCQIIYRGNEMGLPVNGIISLELSTDNCQINNNPKITSIEHVQAVITLSASNRGQVQIDLKSGMSTNTTLLHRRVKDTSNEGFTNWAFMSTHFWGEKLGSTWELTVYNGNSVSTLKNWTLVLYGTGSSTAGRRDRMSFDPYQSRSSYDFSGSFYRNNYNYNNYYNNHHSYLKNYGYKYVKSSTHQNCLCISKLITFVGVVFLMQALPNRPLNIFCYSLHT</sequence>
<evidence type="ECO:0000256" key="2">
    <source>
        <dbReference type="ARBA" id="ARBA00004370"/>
    </source>
</evidence>
<dbReference type="CTD" id="20203166"/>
<protein>
    <recommendedName>
        <fullName evidence="17">P/Homo B domain-containing protein</fullName>
    </recommendedName>
</protein>
<evidence type="ECO:0000256" key="11">
    <source>
        <dbReference type="ARBA" id="ARBA00023180"/>
    </source>
</evidence>
<dbReference type="InterPro" id="IPR022398">
    <property type="entry name" value="Peptidase_S8_His-AS"/>
</dbReference>
<dbReference type="InterPro" id="IPR000209">
    <property type="entry name" value="Peptidase_S8/S53_dom"/>
</dbReference>
<dbReference type="InterPro" id="IPR002884">
    <property type="entry name" value="P_dom"/>
</dbReference>
<evidence type="ECO:0000313" key="19">
    <source>
        <dbReference type="EnsemblMetazoa" id="HelroP170307"/>
    </source>
</evidence>
<dbReference type="InterPro" id="IPR023828">
    <property type="entry name" value="Peptidase_S8_Ser-AS"/>
</dbReference>
<evidence type="ECO:0000259" key="17">
    <source>
        <dbReference type="PROSITE" id="PS51829"/>
    </source>
</evidence>
<dbReference type="Pfam" id="PF16470">
    <property type="entry name" value="S8_pro-domain"/>
    <property type="match status" value="1"/>
</dbReference>
<accession>T1F2W7</accession>
<dbReference type="EMBL" id="KB096183">
    <property type="protein sequence ID" value="ESO07759.1"/>
    <property type="molecule type" value="Genomic_DNA"/>
</dbReference>
<feature type="signal peptide" evidence="16">
    <location>
        <begin position="1"/>
        <end position="25"/>
    </location>
</feature>
<comment type="cofactor">
    <cofactor evidence="1">
        <name>Ca(2+)</name>
        <dbReference type="ChEBI" id="CHEBI:29108"/>
    </cofactor>
</comment>
<dbReference type="EMBL" id="AMQM01003516">
    <property type="status" value="NOT_ANNOTATED_CDS"/>
    <property type="molecule type" value="Genomic_DNA"/>
</dbReference>
<evidence type="ECO:0000256" key="9">
    <source>
        <dbReference type="ARBA" id="ARBA00023145"/>
    </source>
</evidence>
<evidence type="ECO:0000256" key="14">
    <source>
        <dbReference type="RuleBase" id="RU003355"/>
    </source>
</evidence>
<comment type="subcellular location">
    <subcellularLocation>
        <location evidence="2">Membrane</location>
    </subcellularLocation>
</comment>
<dbReference type="PROSITE" id="PS00138">
    <property type="entry name" value="SUBTILASE_SER"/>
    <property type="match status" value="1"/>
</dbReference>
<evidence type="ECO:0000256" key="13">
    <source>
        <dbReference type="PROSITE-ProRule" id="PRU01240"/>
    </source>
</evidence>
<reference evidence="20" key="1">
    <citation type="submission" date="2012-12" db="EMBL/GenBank/DDBJ databases">
        <authorList>
            <person name="Hellsten U."/>
            <person name="Grimwood J."/>
            <person name="Chapman J.A."/>
            <person name="Shapiro H."/>
            <person name="Aerts A."/>
            <person name="Otillar R.P."/>
            <person name="Terry A.Y."/>
            <person name="Boore J.L."/>
            <person name="Simakov O."/>
            <person name="Marletaz F."/>
            <person name="Cho S.-J."/>
            <person name="Edsinger-Gonzales E."/>
            <person name="Havlak P."/>
            <person name="Kuo D.-H."/>
            <person name="Larsson T."/>
            <person name="Lv J."/>
            <person name="Arendt D."/>
            <person name="Savage R."/>
            <person name="Osoegawa K."/>
            <person name="de Jong P."/>
            <person name="Lindberg D.R."/>
            <person name="Seaver E.C."/>
            <person name="Weisblat D.A."/>
            <person name="Putnam N.H."/>
            <person name="Grigoriev I.V."/>
            <person name="Rokhsar D.S."/>
        </authorList>
    </citation>
    <scope>NUCLEOTIDE SEQUENCE</scope>
</reference>
<feature type="active site" description="Charge relay system" evidence="12 13">
    <location>
        <position position="190"/>
    </location>
</feature>
<dbReference type="PRINTS" id="PR00723">
    <property type="entry name" value="SUBTILISIN"/>
</dbReference>
<dbReference type="PROSITE" id="PS51829">
    <property type="entry name" value="P_HOMO_B"/>
    <property type="match status" value="1"/>
</dbReference>
<keyword evidence="8" id="KW-0472">Membrane</keyword>
<organism evidence="19 20">
    <name type="scientific">Helobdella robusta</name>
    <name type="common">Californian leech</name>
    <dbReference type="NCBI Taxonomy" id="6412"/>
    <lineage>
        <taxon>Eukaryota</taxon>
        <taxon>Metazoa</taxon>
        <taxon>Spiralia</taxon>
        <taxon>Lophotrochozoa</taxon>
        <taxon>Annelida</taxon>
        <taxon>Clitellata</taxon>
        <taxon>Hirudinea</taxon>
        <taxon>Rhynchobdellida</taxon>
        <taxon>Glossiphoniidae</taxon>
        <taxon>Helobdella</taxon>
    </lineage>
</organism>
<dbReference type="SUPFAM" id="SSF52743">
    <property type="entry name" value="Subtilisin-like"/>
    <property type="match status" value="1"/>
</dbReference>
<evidence type="ECO:0000256" key="7">
    <source>
        <dbReference type="ARBA" id="ARBA00022825"/>
    </source>
</evidence>
<dbReference type="Pfam" id="PF00082">
    <property type="entry name" value="Peptidase_S8"/>
    <property type="match status" value="1"/>
</dbReference>
<dbReference type="InterPro" id="IPR008979">
    <property type="entry name" value="Galactose-bd-like_sf"/>
</dbReference>
<evidence type="ECO:0000256" key="3">
    <source>
        <dbReference type="ARBA" id="ARBA00022670"/>
    </source>
</evidence>
<evidence type="ECO:0000256" key="10">
    <source>
        <dbReference type="ARBA" id="ARBA00023157"/>
    </source>
</evidence>
<evidence type="ECO:0000256" key="1">
    <source>
        <dbReference type="ARBA" id="ARBA00001913"/>
    </source>
</evidence>
<keyword evidence="9" id="KW-0865">Zymogen</keyword>
<dbReference type="FunFam" id="2.60.120.260:FF:000006">
    <property type="entry name" value="Proprotein convertase subtilisin/kexin type 5"/>
    <property type="match status" value="1"/>
</dbReference>
<dbReference type="GO" id="GO:0005802">
    <property type="term" value="C:trans-Golgi network"/>
    <property type="evidence" value="ECO:0000318"/>
    <property type="project" value="GO_Central"/>
</dbReference>
<evidence type="ECO:0000256" key="5">
    <source>
        <dbReference type="ARBA" id="ARBA00022729"/>
    </source>
</evidence>
<dbReference type="InterPro" id="IPR023827">
    <property type="entry name" value="Peptidase_S8_Asp-AS"/>
</dbReference>
<keyword evidence="11" id="KW-0325">Glycoprotein</keyword>
<dbReference type="KEGG" id="hro:HELRODRAFT_170307"/>
<dbReference type="InterPro" id="IPR032815">
    <property type="entry name" value="S8_pro-domain"/>
</dbReference>
<feature type="chain" id="PRO_5010980198" description="P/Homo B domain-containing protein" evidence="16">
    <location>
        <begin position="26"/>
        <end position="664"/>
    </location>
</feature>
<evidence type="ECO:0000256" key="12">
    <source>
        <dbReference type="PIRSR" id="PIRSR615500-1"/>
    </source>
</evidence>
<reference evidence="19" key="3">
    <citation type="submission" date="2015-06" db="UniProtKB">
        <authorList>
            <consortium name="EnsemblMetazoa"/>
        </authorList>
    </citation>
    <scope>IDENTIFICATION</scope>
</reference>
<keyword evidence="5 16" id="KW-0732">Signal</keyword>
<dbReference type="eggNOG" id="KOG3525">
    <property type="taxonomic scope" value="Eukaryota"/>
</dbReference>
<evidence type="ECO:0000256" key="6">
    <source>
        <dbReference type="ARBA" id="ARBA00022801"/>
    </source>
</evidence>
<name>T1F2W7_HELRO</name>
<dbReference type="FunFam" id="3.30.70.850:FF:000001">
    <property type="entry name" value="Proprotein convertase subtilisin/kexin type 5"/>
    <property type="match status" value="1"/>
</dbReference>
<dbReference type="Gene3D" id="2.60.120.260">
    <property type="entry name" value="Galactose-binding domain-like"/>
    <property type="match status" value="1"/>
</dbReference>
<evidence type="ECO:0000256" key="15">
    <source>
        <dbReference type="SAM" id="MobiDB-lite"/>
    </source>
</evidence>
<keyword evidence="4" id="KW-0165">Cleavage on pair of basic residues</keyword>
<evidence type="ECO:0000256" key="8">
    <source>
        <dbReference type="ARBA" id="ARBA00023136"/>
    </source>
</evidence>
<keyword evidence="6 13" id="KW-0378">Hydrolase</keyword>
<dbReference type="Proteomes" id="UP000015101">
    <property type="component" value="Unassembled WGS sequence"/>
</dbReference>
<dbReference type="InterPro" id="IPR038466">
    <property type="entry name" value="S8_pro-domain_sf"/>
</dbReference>
<dbReference type="GO" id="GO:0000139">
    <property type="term" value="C:Golgi membrane"/>
    <property type="evidence" value="ECO:0000318"/>
    <property type="project" value="GO_Central"/>
</dbReference>
<feature type="active site" description="Charge relay system" evidence="12 13">
    <location>
        <position position="364"/>
    </location>
</feature>
<feature type="active site" description="Charge relay system" evidence="12 13">
    <location>
        <position position="149"/>
    </location>
</feature>
<dbReference type="HOGENOM" id="CLU_002976_4_4_1"/>
<dbReference type="Pfam" id="PF01483">
    <property type="entry name" value="P_proprotein"/>
    <property type="match status" value="1"/>
</dbReference>
<dbReference type="InterPro" id="IPR015500">
    <property type="entry name" value="Peptidase_S8_subtilisin-rel"/>
</dbReference>
<dbReference type="PANTHER" id="PTHR42884">
    <property type="entry name" value="PROPROTEIN CONVERTASE SUBTILISIN/KEXIN-RELATED"/>
    <property type="match status" value="1"/>
</dbReference>
<dbReference type="EnsemblMetazoa" id="HelroT170307">
    <property type="protein sequence ID" value="HelroP170307"/>
    <property type="gene ID" value="HelroG170307"/>
</dbReference>
<dbReference type="SUPFAM" id="SSF54897">
    <property type="entry name" value="Protease propeptides/inhibitors"/>
    <property type="match status" value="1"/>
</dbReference>
<keyword evidence="3 13" id="KW-0645">Protease</keyword>
<dbReference type="GO" id="GO:0008104">
    <property type="term" value="P:intracellular protein localization"/>
    <property type="evidence" value="ECO:0007669"/>
    <property type="project" value="UniProtKB-ARBA"/>
</dbReference>
<evidence type="ECO:0000313" key="20">
    <source>
        <dbReference type="Proteomes" id="UP000015101"/>
    </source>
</evidence>